<accession>A0A9D9I5H5</accession>
<organism evidence="2 3">
    <name type="scientific">Candidatus Merdivivens pullistercoris</name>
    <dbReference type="NCBI Taxonomy" id="2840873"/>
    <lineage>
        <taxon>Bacteria</taxon>
        <taxon>Pseudomonadati</taxon>
        <taxon>Bacteroidota</taxon>
        <taxon>Bacteroidia</taxon>
        <taxon>Bacteroidales</taxon>
        <taxon>Muribaculaceae</taxon>
        <taxon>Muribaculaceae incertae sedis</taxon>
        <taxon>Candidatus Merdivivens</taxon>
    </lineage>
</organism>
<dbReference type="Proteomes" id="UP000823597">
    <property type="component" value="Unassembled WGS sequence"/>
</dbReference>
<dbReference type="InterPro" id="IPR052712">
    <property type="entry name" value="Acid_resist_chaperone_HdeD"/>
</dbReference>
<keyword evidence="1" id="KW-1133">Transmembrane helix</keyword>
<dbReference type="GO" id="GO:0005886">
    <property type="term" value="C:plasma membrane"/>
    <property type="evidence" value="ECO:0007669"/>
    <property type="project" value="TreeGrafter"/>
</dbReference>
<evidence type="ECO:0000256" key="1">
    <source>
        <dbReference type="SAM" id="Phobius"/>
    </source>
</evidence>
<feature type="transmembrane region" description="Helical" evidence="1">
    <location>
        <begin position="102"/>
        <end position="124"/>
    </location>
</feature>
<keyword evidence="1" id="KW-0812">Transmembrane</keyword>
<proteinExistence type="predicted"/>
<gene>
    <name evidence="2" type="ORF">IAB93_06045</name>
</gene>
<reference evidence="2" key="1">
    <citation type="submission" date="2020-10" db="EMBL/GenBank/DDBJ databases">
        <authorList>
            <person name="Gilroy R."/>
        </authorList>
    </citation>
    <scope>NUCLEOTIDE SEQUENCE</scope>
    <source>
        <strain evidence="2">10037</strain>
    </source>
</reference>
<feature type="transmembrane region" description="Helical" evidence="1">
    <location>
        <begin position="136"/>
        <end position="154"/>
    </location>
</feature>
<reference evidence="2" key="2">
    <citation type="journal article" date="2021" name="PeerJ">
        <title>Extensive microbial diversity within the chicken gut microbiome revealed by metagenomics and culture.</title>
        <authorList>
            <person name="Gilroy R."/>
            <person name="Ravi A."/>
            <person name="Getino M."/>
            <person name="Pursley I."/>
            <person name="Horton D.L."/>
            <person name="Alikhan N.F."/>
            <person name="Baker D."/>
            <person name="Gharbi K."/>
            <person name="Hall N."/>
            <person name="Watson M."/>
            <person name="Adriaenssens E.M."/>
            <person name="Foster-Nyarko E."/>
            <person name="Jarju S."/>
            <person name="Secka A."/>
            <person name="Antonio M."/>
            <person name="Oren A."/>
            <person name="Chaudhuri R.R."/>
            <person name="La Ragione R."/>
            <person name="Hildebrand F."/>
            <person name="Pallen M.J."/>
        </authorList>
    </citation>
    <scope>NUCLEOTIDE SEQUENCE</scope>
    <source>
        <strain evidence="2">10037</strain>
    </source>
</reference>
<dbReference type="EMBL" id="JADIME010000063">
    <property type="protein sequence ID" value="MBO8465538.1"/>
    <property type="molecule type" value="Genomic_DNA"/>
</dbReference>
<dbReference type="PANTHER" id="PTHR34989">
    <property type="entry name" value="PROTEIN HDED"/>
    <property type="match status" value="1"/>
</dbReference>
<dbReference type="InterPro" id="IPR005325">
    <property type="entry name" value="DUF308_memb"/>
</dbReference>
<dbReference type="AlphaFoldDB" id="A0A9D9I5H5"/>
<evidence type="ECO:0000313" key="3">
    <source>
        <dbReference type="Proteomes" id="UP000823597"/>
    </source>
</evidence>
<comment type="caution">
    <text evidence="2">The sequence shown here is derived from an EMBL/GenBank/DDBJ whole genome shotgun (WGS) entry which is preliminary data.</text>
</comment>
<keyword evidence="1" id="KW-0472">Membrane</keyword>
<sequence length="200" mass="21680">MENFIENIIGKAGKAIRHWWLLLVSGILTIAAGIVVFCFPAESYVTLSIMFGVLMLVNGVTELAVSISSRNYFMMRGYTIIGGVLDLILGIFLCAYPQITLALLPVILGIWIMYHSIMAIGFGADLNTFKVKGSGWAIAGGILLLILSLLILIIPSIGAAAIVVLTGSALVFTGALMIAVSLRLRKIHNYFQYKDAEEIK</sequence>
<feature type="transmembrane region" description="Helical" evidence="1">
    <location>
        <begin position="45"/>
        <end position="65"/>
    </location>
</feature>
<feature type="transmembrane region" description="Helical" evidence="1">
    <location>
        <begin position="77"/>
        <end position="96"/>
    </location>
</feature>
<protein>
    <submittedName>
        <fullName evidence="2">DUF308 domain-containing protein</fullName>
    </submittedName>
</protein>
<evidence type="ECO:0000313" key="2">
    <source>
        <dbReference type="EMBL" id="MBO8465538.1"/>
    </source>
</evidence>
<feature type="transmembrane region" description="Helical" evidence="1">
    <location>
        <begin position="20"/>
        <end position="39"/>
    </location>
</feature>
<dbReference type="Pfam" id="PF03729">
    <property type="entry name" value="DUF308"/>
    <property type="match status" value="2"/>
</dbReference>
<feature type="transmembrane region" description="Helical" evidence="1">
    <location>
        <begin position="160"/>
        <end position="184"/>
    </location>
</feature>
<name>A0A9D9I5H5_9BACT</name>
<dbReference type="PANTHER" id="PTHR34989:SF1">
    <property type="entry name" value="PROTEIN HDED"/>
    <property type="match status" value="1"/>
</dbReference>